<feature type="compositionally biased region" description="Pro residues" evidence="1">
    <location>
        <begin position="383"/>
        <end position="405"/>
    </location>
</feature>
<name>A0AA35WHX6_GEOBA</name>
<gene>
    <name evidence="3" type="ORF">GBAR_LOCUS8969</name>
</gene>
<organism evidence="3 4">
    <name type="scientific">Geodia barretti</name>
    <name type="common">Barrett's horny sponge</name>
    <dbReference type="NCBI Taxonomy" id="519541"/>
    <lineage>
        <taxon>Eukaryota</taxon>
        <taxon>Metazoa</taxon>
        <taxon>Porifera</taxon>
        <taxon>Demospongiae</taxon>
        <taxon>Heteroscleromorpha</taxon>
        <taxon>Tetractinellida</taxon>
        <taxon>Astrophorina</taxon>
        <taxon>Geodiidae</taxon>
        <taxon>Geodia</taxon>
    </lineage>
</organism>
<dbReference type="PANTHER" id="PTHR14383">
    <property type="entry name" value="SWAP-70 RECOMBINASE"/>
    <property type="match status" value="1"/>
</dbReference>
<evidence type="ECO:0000259" key="2">
    <source>
        <dbReference type="PROSITE" id="PS50003"/>
    </source>
</evidence>
<dbReference type="PANTHER" id="PTHR14383:SF5">
    <property type="entry name" value="RUN DOMAIN-CONTAINING PROTEIN"/>
    <property type="match status" value="1"/>
</dbReference>
<dbReference type="EMBL" id="CASHTH010001354">
    <property type="protein sequence ID" value="CAI8014337.1"/>
    <property type="molecule type" value="Genomic_DNA"/>
</dbReference>
<dbReference type="SMART" id="SM00233">
    <property type="entry name" value="PH"/>
    <property type="match status" value="1"/>
</dbReference>
<feature type="region of interest" description="Disordered" evidence="1">
    <location>
        <begin position="234"/>
        <end position="275"/>
    </location>
</feature>
<feature type="compositionally biased region" description="Polar residues" evidence="1">
    <location>
        <begin position="356"/>
        <end position="375"/>
    </location>
</feature>
<proteinExistence type="predicted"/>
<dbReference type="InterPro" id="IPR001849">
    <property type="entry name" value="PH_domain"/>
</dbReference>
<dbReference type="Proteomes" id="UP001174909">
    <property type="component" value="Unassembled WGS sequence"/>
</dbReference>
<dbReference type="AlphaFoldDB" id="A0AA35WHX6"/>
<protein>
    <submittedName>
        <fullName evidence="3">Switch-associated protein 70</fullName>
    </submittedName>
</protein>
<feature type="region of interest" description="Disordered" evidence="1">
    <location>
        <begin position="313"/>
        <end position="408"/>
    </location>
</feature>
<keyword evidence="4" id="KW-1185">Reference proteome</keyword>
<sequence length="423" mass="47803">MATVTMNEILHRIIVLCSYTWNDSYGVKEAARGAGFTYPEFLECITDYFEMFKLSTSLTAEVISDLEDEIVNGVLKKGYLEKKGHVRRNWRRRWFILKRTILSYYSTDKKVFKGELVLNAQTKVNSLDDKGSRRNMFLVTCGATEKPFTISADDQKMKHDWMLAIRKAIALAKVAEGEPHAQERRELEQALSGFFLLKYGTDQPLLRRQDSDIQHMKHHTTKRKFRNIEKITKELEATPTGHAHSEEDDDERDDYVPMKPGYTHEGDSSTSDEDGYCHMEKVKLNGTSVASSSSGPVTPLTVGSDRTLNFPLPISGKFGSQDDVFNPDGTGLKSPDRPAQQLPKADPAAKREKTESQSPPKTTPTDSAHPQQESYLTILPSPKATPPPEDFPSPTHPTNGPPVPPRRWVYTHLNPIFHQSHEF</sequence>
<evidence type="ECO:0000313" key="4">
    <source>
        <dbReference type="Proteomes" id="UP001174909"/>
    </source>
</evidence>
<dbReference type="SUPFAM" id="SSF50729">
    <property type="entry name" value="PH domain-like"/>
    <property type="match status" value="1"/>
</dbReference>
<reference evidence="3" key="1">
    <citation type="submission" date="2023-03" db="EMBL/GenBank/DDBJ databases">
        <authorList>
            <person name="Steffen K."/>
            <person name="Cardenas P."/>
        </authorList>
    </citation>
    <scope>NUCLEOTIDE SEQUENCE</scope>
</reference>
<comment type="caution">
    <text evidence="3">The sequence shown here is derived from an EMBL/GenBank/DDBJ whole genome shotgun (WGS) entry which is preliminary data.</text>
</comment>
<accession>A0AA35WHX6</accession>
<feature type="domain" description="PH" evidence="2">
    <location>
        <begin position="73"/>
        <end position="170"/>
    </location>
</feature>
<dbReference type="InterPro" id="IPR011993">
    <property type="entry name" value="PH-like_dom_sf"/>
</dbReference>
<dbReference type="Gene3D" id="2.30.29.30">
    <property type="entry name" value="Pleckstrin-homology domain (PH domain)/Phosphotyrosine-binding domain (PTB)"/>
    <property type="match status" value="1"/>
</dbReference>
<dbReference type="FunFam" id="2.30.29.30:FF:000286">
    <property type="entry name" value="PH-protein kinase domain containing protein"/>
    <property type="match status" value="1"/>
</dbReference>
<evidence type="ECO:0000313" key="3">
    <source>
        <dbReference type="EMBL" id="CAI8014337.1"/>
    </source>
</evidence>
<evidence type="ECO:0000256" key="1">
    <source>
        <dbReference type="SAM" id="MobiDB-lite"/>
    </source>
</evidence>
<dbReference type="PROSITE" id="PS50003">
    <property type="entry name" value="PH_DOMAIN"/>
    <property type="match status" value="1"/>
</dbReference>
<dbReference type="Pfam" id="PF00169">
    <property type="entry name" value="PH"/>
    <property type="match status" value="1"/>
</dbReference>